<reference evidence="2" key="1">
    <citation type="submission" date="2021-06" db="EMBL/GenBank/DDBJ databases">
        <authorList>
            <person name="Kallberg Y."/>
            <person name="Tangrot J."/>
            <person name="Rosling A."/>
        </authorList>
    </citation>
    <scope>NUCLEOTIDE SEQUENCE</scope>
    <source>
        <strain evidence="2">87-6 pot B 2015</strain>
    </source>
</reference>
<accession>A0A9N8W934</accession>
<feature type="non-terminal residue" evidence="2">
    <location>
        <position position="1"/>
    </location>
</feature>
<dbReference type="AlphaFoldDB" id="A0A9N8W934"/>
<organism evidence="2 3">
    <name type="scientific">Funneliformis mosseae</name>
    <name type="common">Endomycorrhizal fungus</name>
    <name type="synonym">Glomus mosseae</name>
    <dbReference type="NCBI Taxonomy" id="27381"/>
    <lineage>
        <taxon>Eukaryota</taxon>
        <taxon>Fungi</taxon>
        <taxon>Fungi incertae sedis</taxon>
        <taxon>Mucoromycota</taxon>
        <taxon>Glomeromycotina</taxon>
        <taxon>Glomeromycetes</taxon>
        <taxon>Glomerales</taxon>
        <taxon>Glomeraceae</taxon>
        <taxon>Funneliformis</taxon>
    </lineage>
</organism>
<evidence type="ECO:0000313" key="3">
    <source>
        <dbReference type="Proteomes" id="UP000789375"/>
    </source>
</evidence>
<evidence type="ECO:0000256" key="1">
    <source>
        <dbReference type="SAM" id="MobiDB-lite"/>
    </source>
</evidence>
<dbReference type="Proteomes" id="UP000789375">
    <property type="component" value="Unassembled WGS sequence"/>
</dbReference>
<comment type="caution">
    <text evidence="2">The sequence shown here is derived from an EMBL/GenBank/DDBJ whole genome shotgun (WGS) entry which is preliminary data.</text>
</comment>
<sequence length="52" mass="6230">LNDKDRKKSRNTNRNDDSFDNFERCVNKPETSNKEACTREMMELQSKNYSKI</sequence>
<evidence type="ECO:0000313" key="2">
    <source>
        <dbReference type="EMBL" id="CAG8478491.1"/>
    </source>
</evidence>
<name>A0A9N8W934_FUNMO</name>
<feature type="region of interest" description="Disordered" evidence="1">
    <location>
        <begin position="1"/>
        <end position="22"/>
    </location>
</feature>
<dbReference type="EMBL" id="CAJVPP010000395">
    <property type="protein sequence ID" value="CAG8478491.1"/>
    <property type="molecule type" value="Genomic_DNA"/>
</dbReference>
<proteinExistence type="predicted"/>
<gene>
    <name evidence="2" type="ORF">FMOSSE_LOCUS2886</name>
</gene>
<feature type="compositionally biased region" description="Basic and acidic residues" evidence="1">
    <location>
        <begin position="13"/>
        <end position="22"/>
    </location>
</feature>
<protein>
    <submittedName>
        <fullName evidence="2">15419_t:CDS:1</fullName>
    </submittedName>
</protein>
<keyword evidence="3" id="KW-1185">Reference proteome</keyword>